<name>A0A9D2EHQ8_9MICO</name>
<reference evidence="2" key="2">
    <citation type="submission" date="2021-04" db="EMBL/GenBank/DDBJ databases">
        <authorList>
            <person name="Gilroy R."/>
        </authorList>
    </citation>
    <scope>NUCLEOTIDE SEQUENCE</scope>
    <source>
        <strain evidence="2">ChiGjej4B4-7305</strain>
    </source>
</reference>
<evidence type="ECO:0000313" key="2">
    <source>
        <dbReference type="EMBL" id="HIZ37301.1"/>
    </source>
</evidence>
<evidence type="ECO:0000256" key="1">
    <source>
        <dbReference type="SAM" id="Phobius"/>
    </source>
</evidence>
<dbReference type="AlphaFoldDB" id="A0A9D2EHQ8"/>
<keyword evidence="1" id="KW-0812">Transmembrane</keyword>
<comment type="caution">
    <text evidence="2">The sequence shown here is derived from an EMBL/GenBank/DDBJ whole genome shotgun (WGS) entry which is preliminary data.</text>
</comment>
<evidence type="ECO:0000313" key="3">
    <source>
        <dbReference type="Proteomes" id="UP000824037"/>
    </source>
</evidence>
<proteinExistence type="predicted"/>
<keyword evidence="1" id="KW-1133">Transmembrane helix</keyword>
<organism evidence="2 3">
    <name type="scientific">Candidatus Ruania gallistercoris</name>
    <dbReference type="NCBI Taxonomy" id="2838746"/>
    <lineage>
        <taxon>Bacteria</taxon>
        <taxon>Bacillati</taxon>
        <taxon>Actinomycetota</taxon>
        <taxon>Actinomycetes</taxon>
        <taxon>Micrococcales</taxon>
        <taxon>Ruaniaceae</taxon>
        <taxon>Ruania</taxon>
    </lineage>
</organism>
<dbReference type="EMBL" id="DXBY01000278">
    <property type="protein sequence ID" value="HIZ37301.1"/>
    <property type="molecule type" value="Genomic_DNA"/>
</dbReference>
<feature type="transmembrane region" description="Helical" evidence="1">
    <location>
        <begin position="44"/>
        <end position="67"/>
    </location>
</feature>
<accession>A0A9D2EHQ8</accession>
<protein>
    <submittedName>
        <fullName evidence="2">Uncharacterized protein</fullName>
    </submittedName>
</protein>
<feature type="transmembrane region" description="Helical" evidence="1">
    <location>
        <begin position="105"/>
        <end position="125"/>
    </location>
</feature>
<gene>
    <name evidence="2" type="ORF">H9815_16110</name>
</gene>
<keyword evidence="1" id="KW-0472">Membrane</keyword>
<reference evidence="2" key="1">
    <citation type="journal article" date="2021" name="PeerJ">
        <title>Extensive microbial diversity within the chicken gut microbiome revealed by metagenomics and culture.</title>
        <authorList>
            <person name="Gilroy R."/>
            <person name="Ravi A."/>
            <person name="Getino M."/>
            <person name="Pursley I."/>
            <person name="Horton D.L."/>
            <person name="Alikhan N.F."/>
            <person name="Baker D."/>
            <person name="Gharbi K."/>
            <person name="Hall N."/>
            <person name="Watson M."/>
            <person name="Adriaenssens E.M."/>
            <person name="Foster-Nyarko E."/>
            <person name="Jarju S."/>
            <person name="Secka A."/>
            <person name="Antonio M."/>
            <person name="Oren A."/>
            <person name="Chaudhuri R.R."/>
            <person name="La Ragione R."/>
            <person name="Hildebrand F."/>
            <person name="Pallen M.J."/>
        </authorList>
    </citation>
    <scope>NUCLEOTIDE SEQUENCE</scope>
    <source>
        <strain evidence="2">ChiGjej4B4-7305</strain>
    </source>
</reference>
<dbReference type="Proteomes" id="UP000824037">
    <property type="component" value="Unassembled WGS sequence"/>
</dbReference>
<sequence length="157" mass="16466">MADWGPTRPADAVMFALIALGCLGLAAFAHFARAATIIATGSYVAFALGDYELGMFLPPMIVIFALVARTRHRLAAIVCAFVSLAAALVWVARRADPIDDAGTTLLVWVAFATTLAVFFMGPLLVGEIVRLRMRLGSAGRVPDEAVVTPPPGPAAGQ</sequence>
<feature type="transmembrane region" description="Helical" evidence="1">
    <location>
        <begin position="74"/>
        <end position="93"/>
    </location>
</feature>